<comment type="caution">
    <text evidence="2">The sequence shown here is derived from an EMBL/GenBank/DDBJ whole genome shotgun (WGS) entry which is preliminary data.</text>
</comment>
<dbReference type="EMBL" id="BFAD01000005">
    <property type="protein sequence ID" value="GBE83510.1"/>
    <property type="molecule type" value="Genomic_DNA"/>
</dbReference>
<dbReference type="InterPro" id="IPR000560">
    <property type="entry name" value="His_Pase_clade-2"/>
</dbReference>
<keyword evidence="3" id="KW-1185">Reference proteome</keyword>
<dbReference type="InParanoid" id="A0A401GMV4"/>
<dbReference type="SUPFAM" id="SSF53254">
    <property type="entry name" value="Phosphoglycerate mutase-like"/>
    <property type="match status" value="1"/>
</dbReference>
<evidence type="ECO:0000313" key="2">
    <source>
        <dbReference type="EMBL" id="GBE83510.1"/>
    </source>
</evidence>
<dbReference type="InterPro" id="IPR029033">
    <property type="entry name" value="His_PPase_superfam"/>
</dbReference>
<proteinExistence type="inferred from homology"/>
<dbReference type="GeneID" id="38780427"/>
<evidence type="ECO:0000313" key="3">
    <source>
        <dbReference type="Proteomes" id="UP000287166"/>
    </source>
</evidence>
<dbReference type="RefSeq" id="XP_027614423.1">
    <property type="nucleotide sequence ID" value="XM_027758622.1"/>
</dbReference>
<gene>
    <name evidence="2" type="ORF">SCP_0505610</name>
</gene>
<organism evidence="2 3">
    <name type="scientific">Sparassis crispa</name>
    <dbReference type="NCBI Taxonomy" id="139825"/>
    <lineage>
        <taxon>Eukaryota</taxon>
        <taxon>Fungi</taxon>
        <taxon>Dikarya</taxon>
        <taxon>Basidiomycota</taxon>
        <taxon>Agaricomycotina</taxon>
        <taxon>Agaricomycetes</taxon>
        <taxon>Polyporales</taxon>
        <taxon>Sparassidaceae</taxon>
        <taxon>Sparassis</taxon>
    </lineage>
</organism>
<dbReference type="OrthoDB" id="258392at2759"/>
<accession>A0A401GMV4</accession>
<dbReference type="InterPro" id="IPR050645">
    <property type="entry name" value="Histidine_acid_phosphatase"/>
</dbReference>
<protein>
    <submittedName>
        <fullName evidence="2">Phosphoglycerate mutase-like protein</fullName>
    </submittedName>
</protein>
<dbReference type="Pfam" id="PF00328">
    <property type="entry name" value="His_Phos_2"/>
    <property type="match status" value="1"/>
</dbReference>
<dbReference type="PANTHER" id="PTHR11567:SF142">
    <property type="entry name" value="PHOSPHOGLYCERATE MUTASE-LIKE PROTEIN"/>
    <property type="match status" value="1"/>
</dbReference>
<dbReference type="GO" id="GO:0016791">
    <property type="term" value="F:phosphatase activity"/>
    <property type="evidence" value="ECO:0007669"/>
    <property type="project" value="TreeGrafter"/>
</dbReference>
<dbReference type="Gene3D" id="3.40.50.1240">
    <property type="entry name" value="Phosphoglycerate mutase-like"/>
    <property type="match status" value="1"/>
</dbReference>
<dbReference type="PANTHER" id="PTHR11567">
    <property type="entry name" value="ACID PHOSPHATASE-RELATED"/>
    <property type="match status" value="1"/>
</dbReference>
<reference evidence="2 3" key="1">
    <citation type="journal article" date="2018" name="Sci. Rep.">
        <title>Genome sequence of the cauliflower mushroom Sparassis crispa (Hanabiratake) and its association with beneficial usage.</title>
        <authorList>
            <person name="Kiyama R."/>
            <person name="Furutani Y."/>
            <person name="Kawaguchi K."/>
            <person name="Nakanishi T."/>
        </authorList>
    </citation>
    <scope>NUCLEOTIDE SEQUENCE [LARGE SCALE GENOMIC DNA]</scope>
</reference>
<name>A0A401GMV4_9APHY</name>
<evidence type="ECO:0000256" key="1">
    <source>
        <dbReference type="ARBA" id="ARBA00005375"/>
    </source>
</evidence>
<dbReference type="STRING" id="139825.A0A401GMV4"/>
<dbReference type="AlphaFoldDB" id="A0A401GMV4"/>
<sequence>MVNTTGLLGVVLLVRHGDRLEFFQDPLTYNPAQTFITPLGSVEEYQLGSFLRSVYINTSSSSYINGLNTDVVNITQLDVRADASGEGSVIVNSVQALLQGLYPPTTDNNITLANGSTIIAPLGGYQYIPVDSVEEDLDISLNSFTDCPNFDAHISEFYSSPGFLAEAQEAAPFLADLAPYLGNRSTNFTNMWNIFDYVNVQSIHNKTFYDILPAGYEEQAYYYANYHENGVFTDPVSVGGIGNIAIQTILPSIFTALTSMADGSDGVLLMINEISYKPFISLFNVTDAALADPSIAGIVDYAAAVALELSAGDPEPLVTMKLKNGTTDAEFHTLSLFGTTGGVPLSQFIDTLAPIAVNNTQQWCAACNQTTLRGCSVYYPS</sequence>
<dbReference type="Proteomes" id="UP000287166">
    <property type="component" value="Unassembled WGS sequence"/>
</dbReference>
<comment type="similarity">
    <text evidence="1">Belongs to the histidine acid phosphatase family.</text>
</comment>